<sequence>MLGSIPADNGSSAPVLLGLDSLKTAEIAALSRLQYLDLVIVCRPKAGRKKMLWNIKLLLYVRLKNPFETETKISDNVAIGRNPV</sequence>
<dbReference type="EMBL" id="REGN01003785">
    <property type="protein sequence ID" value="RNA20769.1"/>
    <property type="molecule type" value="Genomic_DNA"/>
</dbReference>
<organism evidence="1 2">
    <name type="scientific">Brachionus plicatilis</name>
    <name type="common">Marine rotifer</name>
    <name type="synonym">Brachionus muelleri</name>
    <dbReference type="NCBI Taxonomy" id="10195"/>
    <lineage>
        <taxon>Eukaryota</taxon>
        <taxon>Metazoa</taxon>
        <taxon>Spiralia</taxon>
        <taxon>Gnathifera</taxon>
        <taxon>Rotifera</taxon>
        <taxon>Eurotatoria</taxon>
        <taxon>Monogononta</taxon>
        <taxon>Pseudotrocha</taxon>
        <taxon>Ploima</taxon>
        <taxon>Brachionidae</taxon>
        <taxon>Brachionus</taxon>
    </lineage>
</organism>
<accession>A0A3M7RBE0</accession>
<proteinExistence type="predicted"/>
<evidence type="ECO:0000313" key="2">
    <source>
        <dbReference type="Proteomes" id="UP000276133"/>
    </source>
</evidence>
<dbReference type="AlphaFoldDB" id="A0A3M7RBE0"/>
<protein>
    <submittedName>
        <fullName evidence="1">Uncharacterized protein</fullName>
    </submittedName>
</protein>
<name>A0A3M7RBE0_BRAPC</name>
<reference evidence="1 2" key="1">
    <citation type="journal article" date="2018" name="Sci. Rep.">
        <title>Genomic signatures of local adaptation to the degree of environmental predictability in rotifers.</title>
        <authorList>
            <person name="Franch-Gras L."/>
            <person name="Hahn C."/>
            <person name="Garcia-Roger E.M."/>
            <person name="Carmona M.J."/>
            <person name="Serra M."/>
            <person name="Gomez A."/>
        </authorList>
    </citation>
    <scope>NUCLEOTIDE SEQUENCE [LARGE SCALE GENOMIC DNA]</scope>
    <source>
        <strain evidence="1">HYR1</strain>
    </source>
</reference>
<dbReference type="Proteomes" id="UP000276133">
    <property type="component" value="Unassembled WGS sequence"/>
</dbReference>
<keyword evidence="2" id="KW-1185">Reference proteome</keyword>
<comment type="caution">
    <text evidence="1">The sequence shown here is derived from an EMBL/GenBank/DDBJ whole genome shotgun (WGS) entry which is preliminary data.</text>
</comment>
<evidence type="ECO:0000313" key="1">
    <source>
        <dbReference type="EMBL" id="RNA20769.1"/>
    </source>
</evidence>
<gene>
    <name evidence="1" type="ORF">BpHYR1_029563</name>
</gene>